<dbReference type="NCBIfam" id="TIGR02383">
    <property type="entry name" value="Hfq"/>
    <property type="match status" value="1"/>
</dbReference>
<comment type="caution">
    <text evidence="5">The sequence shown here is derived from an EMBL/GenBank/DDBJ whole genome shotgun (WGS) entry which is preliminary data.</text>
</comment>
<feature type="domain" description="Sm" evidence="4">
    <location>
        <begin position="5"/>
        <end position="61"/>
    </location>
</feature>
<comment type="function">
    <text evidence="3">RNA chaperone that binds small regulatory RNA (sRNAs) and mRNAs to facilitate mRNA translational regulation in response to envelope stress, environmental stress and changes in metabolite concentrations. Also binds with high specificity to tRNAs.</text>
</comment>
<dbReference type="Gene3D" id="2.30.30.100">
    <property type="match status" value="1"/>
</dbReference>
<dbReference type="SUPFAM" id="SSF50182">
    <property type="entry name" value="Sm-like ribonucleoproteins"/>
    <property type="match status" value="1"/>
</dbReference>
<keyword evidence="2 3" id="KW-0346">Stress response</keyword>
<name>A0A926RZK4_9BACI</name>
<dbReference type="Proteomes" id="UP000626844">
    <property type="component" value="Unassembled WGS sequence"/>
</dbReference>
<evidence type="ECO:0000256" key="2">
    <source>
        <dbReference type="ARBA" id="ARBA00023016"/>
    </source>
</evidence>
<evidence type="ECO:0000313" key="5">
    <source>
        <dbReference type="EMBL" id="MBD1382352.1"/>
    </source>
</evidence>
<dbReference type="GO" id="GO:0043487">
    <property type="term" value="P:regulation of RNA stability"/>
    <property type="evidence" value="ECO:0007669"/>
    <property type="project" value="TreeGrafter"/>
</dbReference>
<protein>
    <recommendedName>
        <fullName evidence="3">RNA-binding protein Hfq</fullName>
    </recommendedName>
</protein>
<evidence type="ECO:0000256" key="3">
    <source>
        <dbReference type="HAMAP-Rule" id="MF_00436"/>
    </source>
</evidence>
<proteinExistence type="inferred from homology"/>
<dbReference type="PROSITE" id="PS52002">
    <property type="entry name" value="SM"/>
    <property type="match status" value="1"/>
</dbReference>
<dbReference type="PANTHER" id="PTHR34772">
    <property type="entry name" value="RNA-BINDING PROTEIN HFQ"/>
    <property type="match status" value="1"/>
</dbReference>
<comment type="similarity">
    <text evidence="3">Belongs to the Hfq family.</text>
</comment>
<dbReference type="GO" id="GO:0003723">
    <property type="term" value="F:RNA binding"/>
    <property type="evidence" value="ECO:0007669"/>
    <property type="project" value="UniProtKB-UniRule"/>
</dbReference>
<dbReference type="GO" id="GO:0006355">
    <property type="term" value="P:regulation of DNA-templated transcription"/>
    <property type="evidence" value="ECO:0007669"/>
    <property type="project" value="InterPro"/>
</dbReference>
<reference evidence="5" key="1">
    <citation type="submission" date="2020-09" db="EMBL/GenBank/DDBJ databases">
        <title>A novel bacterium of genus Bacillus, isolated from South China Sea.</title>
        <authorList>
            <person name="Huang H."/>
            <person name="Mo K."/>
            <person name="Hu Y."/>
        </authorList>
    </citation>
    <scope>NUCLEOTIDE SEQUENCE</scope>
    <source>
        <strain evidence="5">IB182487</strain>
    </source>
</reference>
<dbReference type="EMBL" id="JACXAI010000029">
    <property type="protein sequence ID" value="MBD1382352.1"/>
    <property type="molecule type" value="Genomic_DNA"/>
</dbReference>
<keyword evidence="6" id="KW-1185">Reference proteome</keyword>
<dbReference type="PANTHER" id="PTHR34772:SF1">
    <property type="entry name" value="RNA-BINDING PROTEIN HFQ"/>
    <property type="match status" value="1"/>
</dbReference>
<comment type="subunit">
    <text evidence="3">Homohexamer.</text>
</comment>
<evidence type="ECO:0000259" key="4">
    <source>
        <dbReference type="PROSITE" id="PS52002"/>
    </source>
</evidence>
<dbReference type="InterPro" id="IPR047575">
    <property type="entry name" value="Sm"/>
</dbReference>
<gene>
    <name evidence="3 5" type="primary">hfq</name>
    <name evidence="5" type="ORF">IC621_19205</name>
</gene>
<evidence type="ECO:0000256" key="1">
    <source>
        <dbReference type="ARBA" id="ARBA00022884"/>
    </source>
</evidence>
<evidence type="ECO:0000313" key="6">
    <source>
        <dbReference type="Proteomes" id="UP000626844"/>
    </source>
</evidence>
<keyword evidence="1 3" id="KW-0694">RNA-binding</keyword>
<dbReference type="InterPro" id="IPR010920">
    <property type="entry name" value="LSM_dom_sf"/>
</dbReference>
<organism evidence="5 6">
    <name type="scientific">Metabacillus arenae</name>
    <dbReference type="NCBI Taxonomy" id="2771434"/>
    <lineage>
        <taxon>Bacteria</taxon>
        <taxon>Bacillati</taxon>
        <taxon>Bacillota</taxon>
        <taxon>Bacilli</taxon>
        <taxon>Bacillales</taxon>
        <taxon>Bacillaceae</taxon>
        <taxon>Metabacillus</taxon>
    </lineage>
</organism>
<dbReference type="Pfam" id="PF17209">
    <property type="entry name" value="Hfq"/>
    <property type="match status" value="1"/>
</dbReference>
<accession>A0A926RZK4</accession>
<dbReference type="HAMAP" id="MF_00436">
    <property type="entry name" value="Hfq"/>
    <property type="match status" value="1"/>
</dbReference>
<dbReference type="RefSeq" id="WP_191160455.1">
    <property type="nucleotide sequence ID" value="NZ_JACXAI010000029.1"/>
</dbReference>
<dbReference type="InterPro" id="IPR005001">
    <property type="entry name" value="Hfq"/>
</dbReference>
<dbReference type="CDD" id="cd01716">
    <property type="entry name" value="Hfq"/>
    <property type="match status" value="1"/>
</dbReference>
<dbReference type="AlphaFoldDB" id="A0A926RZK4"/>
<dbReference type="GO" id="GO:0005829">
    <property type="term" value="C:cytosol"/>
    <property type="evidence" value="ECO:0007669"/>
    <property type="project" value="TreeGrafter"/>
</dbReference>
<sequence length="61" mass="7015">MNLQENFLEEIKISKKEVEVILIKGVHIKGIIEGYDNFSILVNSNGKQQTLYKHSISTIIR</sequence>
<dbReference type="GO" id="GO:0045974">
    <property type="term" value="P:regulation of translation, ncRNA-mediated"/>
    <property type="evidence" value="ECO:0007669"/>
    <property type="project" value="TreeGrafter"/>
</dbReference>